<keyword evidence="2" id="KW-0449">Lipoprotein</keyword>
<keyword evidence="2" id="KW-0564">Palmitate</keyword>
<evidence type="ECO:0000256" key="2">
    <source>
        <dbReference type="RuleBase" id="RU363116"/>
    </source>
</evidence>
<gene>
    <name evidence="3" type="ORF">MDA_GLEAN10001317</name>
</gene>
<comment type="cofactor">
    <cofactor evidence="2">
        <name>Ca(2+)</name>
        <dbReference type="ChEBI" id="CHEBI:29108"/>
    </cofactor>
</comment>
<dbReference type="PANTHER" id="PTHR23248:SF25">
    <property type="entry name" value="PHOSPHOLIPID SCRAMBLASE FAMILY MEMBER 5"/>
    <property type="match status" value="1"/>
</dbReference>
<evidence type="ECO:0000256" key="1">
    <source>
        <dbReference type="ARBA" id="ARBA00005350"/>
    </source>
</evidence>
<dbReference type="AlphaFoldDB" id="L5MH97"/>
<dbReference type="PANTHER" id="PTHR23248">
    <property type="entry name" value="PHOSPHOLIPID SCRAMBLASE-RELATED"/>
    <property type="match status" value="1"/>
</dbReference>
<evidence type="ECO:0000313" key="4">
    <source>
        <dbReference type="Proteomes" id="UP000010556"/>
    </source>
</evidence>
<evidence type="ECO:0000313" key="3">
    <source>
        <dbReference type="EMBL" id="ELK37687.1"/>
    </source>
</evidence>
<keyword evidence="2" id="KW-0106">Calcium</keyword>
<dbReference type="GO" id="GO:0017128">
    <property type="term" value="F:phospholipid scramblase activity"/>
    <property type="evidence" value="ECO:0007669"/>
    <property type="project" value="InterPro"/>
</dbReference>
<dbReference type="InterPro" id="IPR025659">
    <property type="entry name" value="Tubby-like_C"/>
</dbReference>
<keyword evidence="4" id="KW-1185">Reference proteome</keyword>
<accession>L5MH97</accession>
<organism evidence="3 4">
    <name type="scientific">Myotis davidii</name>
    <name type="common">David's myotis</name>
    <dbReference type="NCBI Taxonomy" id="225400"/>
    <lineage>
        <taxon>Eukaryota</taxon>
        <taxon>Metazoa</taxon>
        <taxon>Chordata</taxon>
        <taxon>Craniata</taxon>
        <taxon>Vertebrata</taxon>
        <taxon>Euteleostomi</taxon>
        <taxon>Mammalia</taxon>
        <taxon>Eutheria</taxon>
        <taxon>Laurasiatheria</taxon>
        <taxon>Chiroptera</taxon>
        <taxon>Yangochiroptera</taxon>
        <taxon>Vespertilionidae</taxon>
        <taxon>Myotis</taxon>
    </lineage>
</organism>
<dbReference type="GO" id="GO:0005886">
    <property type="term" value="C:plasma membrane"/>
    <property type="evidence" value="ECO:0007669"/>
    <property type="project" value="TreeGrafter"/>
</dbReference>
<dbReference type="Proteomes" id="UP000010556">
    <property type="component" value="Unassembled WGS sequence"/>
</dbReference>
<sequence length="215" mass="23811">MFPVLSPSQLDLIVVHQQVELLGMILGTETVNKYEIKNSLGQRIYFAVEESICFNRTFCSTLRSCTLRITDNSGQELEIQAPPGTVVGYVAQKWDPFLPKFTIQNANKEDILKIVGPCATCGCFGDVDFEVKTVTENLTIGKISKYWSGFVNNVFTNADNFGIHVPADLDVRVKASMIGACFLFVSMVLNSVIDLFLSLQLSITAFHTPPVLSFI</sequence>
<protein>
    <recommendedName>
        <fullName evidence="2">Phospholipid scramblase</fullName>
    </recommendedName>
</protein>
<name>L5MH97_MYODS</name>
<dbReference type="Pfam" id="PF03803">
    <property type="entry name" value="Scramblase"/>
    <property type="match status" value="1"/>
</dbReference>
<comment type="function">
    <text evidence="2">May mediate accelerated ATP-independent bidirectional transbilayer migration of phospholipids upon binding calcium ions that results in a loss of phospholipid asymmetry in the plasma membrane.</text>
</comment>
<dbReference type="SUPFAM" id="SSF54518">
    <property type="entry name" value="Tubby C-terminal domain-like"/>
    <property type="match status" value="1"/>
</dbReference>
<comment type="similarity">
    <text evidence="1 2">Belongs to the phospholipid scramblase family.</text>
</comment>
<reference evidence="4" key="1">
    <citation type="journal article" date="2013" name="Science">
        <title>Comparative analysis of bat genomes provides insight into the evolution of flight and immunity.</title>
        <authorList>
            <person name="Zhang G."/>
            <person name="Cowled C."/>
            <person name="Shi Z."/>
            <person name="Huang Z."/>
            <person name="Bishop-Lilly K.A."/>
            <person name="Fang X."/>
            <person name="Wynne J.W."/>
            <person name="Xiong Z."/>
            <person name="Baker M.L."/>
            <person name="Zhao W."/>
            <person name="Tachedjian M."/>
            <person name="Zhu Y."/>
            <person name="Zhou P."/>
            <person name="Jiang X."/>
            <person name="Ng J."/>
            <person name="Yang L."/>
            <person name="Wu L."/>
            <person name="Xiao J."/>
            <person name="Feng Y."/>
            <person name="Chen Y."/>
            <person name="Sun X."/>
            <person name="Zhang Y."/>
            <person name="Marsh G.A."/>
            <person name="Crameri G."/>
            <person name="Broder C.C."/>
            <person name="Frey K.G."/>
            <person name="Wang L.F."/>
            <person name="Wang J."/>
        </authorList>
    </citation>
    <scope>NUCLEOTIDE SEQUENCE [LARGE SCALE GENOMIC DNA]</scope>
</reference>
<proteinExistence type="inferred from homology"/>
<dbReference type="InterPro" id="IPR005552">
    <property type="entry name" value="Scramblase"/>
</dbReference>
<dbReference type="EMBL" id="KB100181">
    <property type="protein sequence ID" value="ELK37687.1"/>
    <property type="molecule type" value="Genomic_DNA"/>
</dbReference>